<dbReference type="STRING" id="29529.SAMN04488122_2270"/>
<dbReference type="InterPro" id="IPR012373">
    <property type="entry name" value="Ferrdict_sens_TM"/>
</dbReference>
<organism evidence="3 4">
    <name type="scientific">Chitinophaga arvensicola</name>
    <dbReference type="NCBI Taxonomy" id="29529"/>
    <lineage>
        <taxon>Bacteria</taxon>
        <taxon>Pseudomonadati</taxon>
        <taxon>Bacteroidota</taxon>
        <taxon>Chitinophagia</taxon>
        <taxon>Chitinophagales</taxon>
        <taxon>Chitinophagaceae</taxon>
        <taxon>Chitinophaga</taxon>
    </lineage>
</organism>
<dbReference type="AlphaFoldDB" id="A0A1I0R684"/>
<dbReference type="Pfam" id="PF16344">
    <property type="entry name" value="FecR_C"/>
    <property type="match status" value="1"/>
</dbReference>
<dbReference type="Gene3D" id="3.55.50.30">
    <property type="match status" value="1"/>
</dbReference>
<keyword evidence="4" id="KW-1185">Reference proteome</keyword>
<dbReference type="Gene3D" id="2.60.120.1440">
    <property type="match status" value="1"/>
</dbReference>
<reference evidence="4" key="1">
    <citation type="submission" date="2016-10" db="EMBL/GenBank/DDBJ databases">
        <authorList>
            <person name="Varghese N."/>
            <person name="Submissions S."/>
        </authorList>
    </citation>
    <scope>NUCLEOTIDE SEQUENCE [LARGE SCALE GENOMIC DNA]</scope>
    <source>
        <strain evidence="4">DSM 3695</strain>
    </source>
</reference>
<feature type="domain" description="Protein FecR C-terminal" evidence="2">
    <location>
        <begin position="206"/>
        <end position="263"/>
    </location>
</feature>
<evidence type="ECO:0000259" key="1">
    <source>
        <dbReference type="Pfam" id="PF04773"/>
    </source>
</evidence>
<dbReference type="RefSeq" id="WP_089894665.1">
    <property type="nucleotide sequence ID" value="NZ_FOJG01000001.1"/>
</dbReference>
<evidence type="ECO:0000313" key="4">
    <source>
        <dbReference type="Proteomes" id="UP000199310"/>
    </source>
</evidence>
<gene>
    <name evidence="3" type="ORF">SAMN04488122_2270</name>
</gene>
<dbReference type="InterPro" id="IPR032508">
    <property type="entry name" value="FecR_C"/>
</dbReference>
<evidence type="ECO:0000259" key="2">
    <source>
        <dbReference type="Pfam" id="PF16344"/>
    </source>
</evidence>
<dbReference type="Pfam" id="PF04773">
    <property type="entry name" value="FecR"/>
    <property type="match status" value="1"/>
</dbReference>
<dbReference type="Proteomes" id="UP000199310">
    <property type="component" value="Unassembled WGS sequence"/>
</dbReference>
<dbReference type="InterPro" id="IPR006860">
    <property type="entry name" value="FecR"/>
</dbReference>
<dbReference type="PANTHER" id="PTHR30273:SF2">
    <property type="entry name" value="PROTEIN FECR"/>
    <property type="match status" value="1"/>
</dbReference>
<dbReference type="PANTHER" id="PTHR30273">
    <property type="entry name" value="PERIPLASMIC SIGNAL SENSOR AND SIGMA FACTOR ACTIVATOR FECR-RELATED"/>
    <property type="match status" value="1"/>
</dbReference>
<dbReference type="GO" id="GO:0016989">
    <property type="term" value="F:sigma factor antagonist activity"/>
    <property type="evidence" value="ECO:0007669"/>
    <property type="project" value="TreeGrafter"/>
</dbReference>
<sequence>MQFKADTISRSLTRPYTLLLLLTGGIVINGCQPKAPENTTVNLKTPGIQYQTYKGTTGHRTYITLPDSSHVILNSASVLEVPANYGQGGRAVILDGDAFFDVVPSTDSFTVTSDKLRATVLGTSFKMRSFASQHGATVYLLHGKIRVGKSYHSSTDNQPEILERGQMILANNEIDLMEKETYHPEELENWLSDTLHIKNANPMVLSRTLEEWFGVEVEMKGDGSKSPLITDAAYYHASLEDVLSNLATQQRFKYKISDNKVVITF</sequence>
<dbReference type="OrthoDB" id="673084at2"/>
<evidence type="ECO:0000313" key="3">
    <source>
        <dbReference type="EMBL" id="SEW35554.1"/>
    </source>
</evidence>
<accession>A0A1I0R684</accession>
<feature type="domain" description="FecR protein" evidence="1">
    <location>
        <begin position="53"/>
        <end position="145"/>
    </location>
</feature>
<proteinExistence type="predicted"/>
<protein>
    <submittedName>
        <fullName evidence="3">Uncharacterized protein</fullName>
    </submittedName>
</protein>
<name>A0A1I0R684_9BACT</name>
<dbReference type="EMBL" id="FOJG01000001">
    <property type="protein sequence ID" value="SEW35554.1"/>
    <property type="molecule type" value="Genomic_DNA"/>
</dbReference>